<dbReference type="PANTHER" id="PTHR43861">
    <property type="entry name" value="TRANS-ACONITATE 2-METHYLTRANSFERASE-RELATED"/>
    <property type="match status" value="1"/>
</dbReference>
<dbReference type="Gene3D" id="3.40.50.150">
    <property type="entry name" value="Vaccinia Virus protein VP39"/>
    <property type="match status" value="1"/>
</dbReference>
<gene>
    <name evidence="2" type="ORF">ASZ90_013823</name>
</gene>
<dbReference type="EMBL" id="LNQE01001494">
    <property type="protein sequence ID" value="KUG16491.1"/>
    <property type="molecule type" value="Genomic_DNA"/>
</dbReference>
<keyword evidence="1 2" id="KW-0808">Transferase</keyword>
<dbReference type="PANTHER" id="PTHR43861:SF3">
    <property type="entry name" value="PUTATIVE (AFU_ORTHOLOGUE AFUA_2G14390)-RELATED"/>
    <property type="match status" value="1"/>
</dbReference>
<dbReference type="GO" id="GO:0032259">
    <property type="term" value="P:methylation"/>
    <property type="evidence" value="ECO:0007669"/>
    <property type="project" value="UniProtKB-KW"/>
</dbReference>
<evidence type="ECO:0000256" key="1">
    <source>
        <dbReference type="ARBA" id="ARBA00022679"/>
    </source>
</evidence>
<dbReference type="AlphaFoldDB" id="A0A0W8F6I0"/>
<proteinExistence type="predicted"/>
<reference evidence="2" key="1">
    <citation type="journal article" date="2015" name="Proc. Natl. Acad. Sci. U.S.A.">
        <title>Networks of energetic and metabolic interactions define dynamics in microbial communities.</title>
        <authorList>
            <person name="Embree M."/>
            <person name="Liu J.K."/>
            <person name="Al-Bassam M.M."/>
            <person name="Zengler K."/>
        </authorList>
    </citation>
    <scope>NUCLEOTIDE SEQUENCE</scope>
</reference>
<name>A0A0W8F6I0_9ZZZZ</name>
<dbReference type="GO" id="GO:0008168">
    <property type="term" value="F:methyltransferase activity"/>
    <property type="evidence" value="ECO:0007669"/>
    <property type="project" value="UniProtKB-KW"/>
</dbReference>
<dbReference type="CDD" id="cd02440">
    <property type="entry name" value="AdoMet_MTases"/>
    <property type="match status" value="1"/>
</dbReference>
<evidence type="ECO:0000313" key="2">
    <source>
        <dbReference type="EMBL" id="KUG16491.1"/>
    </source>
</evidence>
<keyword evidence="2" id="KW-0489">Methyltransferase</keyword>
<organism evidence="2">
    <name type="scientific">hydrocarbon metagenome</name>
    <dbReference type="NCBI Taxonomy" id="938273"/>
    <lineage>
        <taxon>unclassified sequences</taxon>
        <taxon>metagenomes</taxon>
        <taxon>ecological metagenomes</taxon>
    </lineage>
</organism>
<dbReference type="SUPFAM" id="SSF53335">
    <property type="entry name" value="S-adenosyl-L-methionine-dependent methyltransferases"/>
    <property type="match status" value="1"/>
</dbReference>
<sequence>MSAEKRDFDKEAAKWDENPARSKLADDIVRAISEQIDLTDDMDIMDFGCGTGLLALRLQPIVRSVTGVDSSKGMLDIFNEKIAKQKVDNVSTVLVDLDKGDPLRGNYDLVVSNMTLHHIKEIGPLLAQLYEVIAPGSYLCISDLDLDGGQFHEDNTGVFHFGFDRAALQEDFLKVGFDDVHSINAAEMAKPSITGEMRRFSIFLMIGRKRSD</sequence>
<protein>
    <submittedName>
        <fullName evidence="2">Putative methyltransferase</fullName>
    </submittedName>
</protein>
<dbReference type="InterPro" id="IPR029063">
    <property type="entry name" value="SAM-dependent_MTases_sf"/>
</dbReference>
<dbReference type="Pfam" id="PF13489">
    <property type="entry name" value="Methyltransf_23"/>
    <property type="match status" value="1"/>
</dbReference>
<accession>A0A0W8F6I0</accession>
<comment type="caution">
    <text evidence="2">The sequence shown here is derived from an EMBL/GenBank/DDBJ whole genome shotgun (WGS) entry which is preliminary data.</text>
</comment>